<evidence type="ECO:0000313" key="2">
    <source>
        <dbReference type="Proteomes" id="UP000774326"/>
    </source>
</evidence>
<accession>A0A9P8PLE5</accession>
<reference evidence="1" key="1">
    <citation type="journal article" date="2021" name="Open Biol.">
        <title>Shared evolutionary footprints suggest mitochondrial oxidative damage underlies multiple complex I losses in fungi.</title>
        <authorList>
            <person name="Schikora-Tamarit M.A."/>
            <person name="Marcet-Houben M."/>
            <person name="Nosek J."/>
            <person name="Gabaldon T."/>
        </authorList>
    </citation>
    <scope>NUCLEOTIDE SEQUENCE</scope>
    <source>
        <strain evidence="1">CBS2887</strain>
    </source>
</reference>
<dbReference type="Proteomes" id="UP000774326">
    <property type="component" value="Unassembled WGS sequence"/>
</dbReference>
<dbReference type="AlphaFoldDB" id="A0A9P8PLE5"/>
<sequence length="133" mass="14746">MLVLKMDTNSIPNSPNTAKLIAAIAKFLLCLSPSFSNHLSYLSLKYIIKASVIRKTATLTATPTMNKGCKEVAPTSLIYTGYWYESINQYKGCPWIAQADIIPISIPPQGIIPNIGRNIIHLEVRILEIFIVL</sequence>
<name>A0A9P8PLE5_WICPI</name>
<reference evidence="1" key="2">
    <citation type="submission" date="2021-01" db="EMBL/GenBank/DDBJ databases">
        <authorList>
            <person name="Schikora-Tamarit M.A."/>
        </authorList>
    </citation>
    <scope>NUCLEOTIDE SEQUENCE</scope>
    <source>
        <strain evidence="1">CBS2887</strain>
    </source>
</reference>
<organism evidence="1 2">
    <name type="scientific">Wickerhamomyces pijperi</name>
    <name type="common">Yeast</name>
    <name type="synonym">Pichia pijperi</name>
    <dbReference type="NCBI Taxonomy" id="599730"/>
    <lineage>
        <taxon>Eukaryota</taxon>
        <taxon>Fungi</taxon>
        <taxon>Dikarya</taxon>
        <taxon>Ascomycota</taxon>
        <taxon>Saccharomycotina</taxon>
        <taxon>Saccharomycetes</taxon>
        <taxon>Phaffomycetales</taxon>
        <taxon>Wickerhamomycetaceae</taxon>
        <taxon>Wickerhamomyces</taxon>
    </lineage>
</organism>
<dbReference type="EMBL" id="JAEUBG010005651">
    <property type="protein sequence ID" value="KAH3673394.1"/>
    <property type="molecule type" value="Genomic_DNA"/>
</dbReference>
<keyword evidence="2" id="KW-1185">Reference proteome</keyword>
<evidence type="ECO:0000313" key="1">
    <source>
        <dbReference type="EMBL" id="KAH3673394.1"/>
    </source>
</evidence>
<proteinExistence type="predicted"/>
<protein>
    <submittedName>
        <fullName evidence="1">Uncharacterized protein</fullName>
    </submittedName>
</protein>
<gene>
    <name evidence="1" type="ORF">WICPIJ_009782</name>
</gene>
<comment type="caution">
    <text evidence="1">The sequence shown here is derived from an EMBL/GenBank/DDBJ whole genome shotgun (WGS) entry which is preliminary data.</text>
</comment>